<evidence type="ECO:0000313" key="2">
    <source>
        <dbReference type="Proteomes" id="UP000270094"/>
    </source>
</evidence>
<organism evidence="1 2">
    <name type="scientific">Strongylus vulgaris</name>
    <name type="common">Blood worm</name>
    <dbReference type="NCBI Taxonomy" id="40348"/>
    <lineage>
        <taxon>Eukaryota</taxon>
        <taxon>Metazoa</taxon>
        <taxon>Ecdysozoa</taxon>
        <taxon>Nematoda</taxon>
        <taxon>Chromadorea</taxon>
        <taxon>Rhabditida</taxon>
        <taxon>Rhabditina</taxon>
        <taxon>Rhabditomorpha</taxon>
        <taxon>Strongyloidea</taxon>
        <taxon>Strongylidae</taxon>
        <taxon>Strongylus</taxon>
    </lineage>
</organism>
<gene>
    <name evidence="1" type="ORF">SVUK_LOCUS9447</name>
</gene>
<evidence type="ECO:0000313" key="1">
    <source>
        <dbReference type="EMBL" id="VDM74449.1"/>
    </source>
</evidence>
<dbReference type="Gene3D" id="3.40.33.10">
    <property type="entry name" value="CAP"/>
    <property type="match status" value="1"/>
</dbReference>
<reference evidence="1 2" key="1">
    <citation type="submission" date="2018-11" db="EMBL/GenBank/DDBJ databases">
        <authorList>
            <consortium name="Pathogen Informatics"/>
        </authorList>
    </citation>
    <scope>NUCLEOTIDE SEQUENCE [LARGE SCALE GENOMIC DNA]</scope>
</reference>
<name>A0A3P7J3Z0_STRVU</name>
<dbReference type="InterPro" id="IPR035940">
    <property type="entry name" value="CAP_sf"/>
</dbReference>
<dbReference type="Proteomes" id="UP000270094">
    <property type="component" value="Unassembled WGS sequence"/>
</dbReference>
<keyword evidence="2" id="KW-1185">Reference proteome</keyword>
<dbReference type="SUPFAM" id="SSF55797">
    <property type="entry name" value="PR-1-like"/>
    <property type="match status" value="1"/>
</dbReference>
<dbReference type="AlphaFoldDB" id="A0A3P7J3Z0"/>
<protein>
    <submittedName>
        <fullName evidence="1">Uncharacterized protein</fullName>
    </submittedName>
</protein>
<dbReference type="EMBL" id="UYYB01094485">
    <property type="protein sequence ID" value="VDM74449.1"/>
    <property type="molecule type" value="Genomic_DNA"/>
</dbReference>
<sequence length="134" mass="14852">MQFADSLVLAVTAGSALHLSETAEDPFECPNSPLGDEVDEDYMDIEELKFYRETALNMTNSLRNHVGSGYEHTNLPTGEIKSLKYDCELEKKMYDYLNCSLEEGDPVCADGSCNFAKVEAGPAFVAVSEVCYMR</sequence>
<accession>A0A3P7J3Z0</accession>
<proteinExistence type="predicted"/>